<evidence type="ECO:0000256" key="17">
    <source>
        <dbReference type="ARBA" id="ARBA00023264"/>
    </source>
</evidence>
<feature type="transmembrane region" description="Helical" evidence="19">
    <location>
        <begin position="15"/>
        <end position="43"/>
    </location>
</feature>
<feature type="transmembrane region" description="Helical" evidence="19">
    <location>
        <begin position="111"/>
        <end position="128"/>
    </location>
</feature>
<dbReference type="EMBL" id="MDTQ01000001">
    <property type="protein sequence ID" value="ODC04239.1"/>
    <property type="molecule type" value="Genomic_DNA"/>
</dbReference>
<dbReference type="GO" id="GO:0005886">
    <property type="term" value="C:plasma membrane"/>
    <property type="evidence" value="ECO:0007669"/>
    <property type="project" value="UniProtKB-SubCell"/>
</dbReference>
<evidence type="ECO:0000256" key="18">
    <source>
        <dbReference type="RuleBase" id="RU003938"/>
    </source>
</evidence>
<dbReference type="UniPathway" id="UPA00557">
    <property type="reaction ID" value="UER00614"/>
</dbReference>
<dbReference type="GO" id="GO:0016024">
    <property type="term" value="P:CDP-diacylglycerol biosynthetic process"/>
    <property type="evidence" value="ECO:0007669"/>
    <property type="project" value="UniProtKB-UniPathway"/>
</dbReference>
<accession>A0A1E2VB47</accession>
<keyword evidence="16" id="KW-0594">Phospholipid biosynthesis</keyword>
<evidence type="ECO:0000256" key="19">
    <source>
        <dbReference type="SAM" id="Phobius"/>
    </source>
</evidence>
<feature type="transmembrane region" description="Helical" evidence="19">
    <location>
        <begin position="55"/>
        <end position="73"/>
    </location>
</feature>
<evidence type="ECO:0000256" key="9">
    <source>
        <dbReference type="ARBA" id="ARBA00022516"/>
    </source>
</evidence>
<gene>
    <name evidence="20" type="ORF">BFW38_12570</name>
</gene>
<keyword evidence="17" id="KW-1208">Phospholipid metabolism</keyword>
<comment type="pathway">
    <text evidence="4">Lipid metabolism.</text>
</comment>
<evidence type="ECO:0000313" key="21">
    <source>
        <dbReference type="Proteomes" id="UP000094291"/>
    </source>
</evidence>
<dbReference type="PANTHER" id="PTHR46382">
    <property type="entry name" value="PHOSPHATIDATE CYTIDYLYLTRANSFERASE"/>
    <property type="match status" value="1"/>
</dbReference>
<keyword evidence="21" id="KW-1185">Reference proteome</keyword>
<keyword evidence="12 18" id="KW-0548">Nucleotidyltransferase</keyword>
<comment type="pathway">
    <text evidence="3 18">Phospholipid metabolism; CDP-diacylglycerol biosynthesis; CDP-diacylglycerol from sn-glycerol 3-phosphate: step 3/3.</text>
</comment>
<keyword evidence="10 18" id="KW-0808">Transferase</keyword>
<dbReference type="AlphaFoldDB" id="A0A1E2VB47"/>
<evidence type="ECO:0000256" key="12">
    <source>
        <dbReference type="ARBA" id="ARBA00022695"/>
    </source>
</evidence>
<name>A0A1E2VB47_9GAMM</name>
<evidence type="ECO:0000256" key="4">
    <source>
        <dbReference type="ARBA" id="ARBA00005189"/>
    </source>
</evidence>
<dbReference type="GO" id="GO:0004605">
    <property type="term" value="F:phosphatidate cytidylyltransferase activity"/>
    <property type="evidence" value="ECO:0007669"/>
    <property type="project" value="UniProtKB-EC"/>
</dbReference>
<keyword evidence="9" id="KW-0444">Lipid biosynthesis</keyword>
<dbReference type="Pfam" id="PF01148">
    <property type="entry name" value="CTP_transf_1"/>
    <property type="match status" value="1"/>
</dbReference>
<evidence type="ECO:0000256" key="5">
    <source>
        <dbReference type="ARBA" id="ARBA00010185"/>
    </source>
</evidence>
<dbReference type="OrthoDB" id="9799199at2"/>
<keyword evidence="11 18" id="KW-0812">Transmembrane</keyword>
<keyword evidence="8" id="KW-1003">Cell membrane</keyword>
<proteinExistence type="inferred from homology"/>
<keyword evidence="13 19" id="KW-1133">Transmembrane helix</keyword>
<dbReference type="PROSITE" id="PS01315">
    <property type="entry name" value="CDS"/>
    <property type="match status" value="1"/>
</dbReference>
<evidence type="ECO:0000313" key="20">
    <source>
        <dbReference type="EMBL" id="ODC04239.1"/>
    </source>
</evidence>
<keyword evidence="15 19" id="KW-0472">Membrane</keyword>
<evidence type="ECO:0000256" key="15">
    <source>
        <dbReference type="ARBA" id="ARBA00023136"/>
    </source>
</evidence>
<protein>
    <recommendedName>
        <fullName evidence="7 18">Phosphatidate cytidylyltransferase</fullName>
        <ecNumber evidence="6 18">2.7.7.41</ecNumber>
    </recommendedName>
</protein>
<evidence type="ECO:0000256" key="16">
    <source>
        <dbReference type="ARBA" id="ARBA00023209"/>
    </source>
</evidence>
<dbReference type="EC" id="2.7.7.41" evidence="6 18"/>
<comment type="similarity">
    <text evidence="5 18">Belongs to the CDS family.</text>
</comment>
<organism evidence="20 21">
    <name type="scientific">Terasakiispira papahanaumokuakeensis</name>
    <dbReference type="NCBI Taxonomy" id="197479"/>
    <lineage>
        <taxon>Bacteria</taxon>
        <taxon>Pseudomonadati</taxon>
        <taxon>Pseudomonadota</taxon>
        <taxon>Gammaproteobacteria</taxon>
        <taxon>Oceanospirillales</taxon>
        <taxon>Terasakiispira</taxon>
    </lineage>
</organism>
<dbReference type="RefSeq" id="WP_068999203.1">
    <property type="nucleotide sequence ID" value="NZ_MDTQ01000001.1"/>
</dbReference>
<dbReference type="Proteomes" id="UP000094291">
    <property type="component" value="Unassembled WGS sequence"/>
</dbReference>
<feature type="transmembrane region" description="Helical" evidence="19">
    <location>
        <begin position="200"/>
        <end position="218"/>
    </location>
</feature>
<evidence type="ECO:0000256" key="6">
    <source>
        <dbReference type="ARBA" id="ARBA00012487"/>
    </source>
</evidence>
<evidence type="ECO:0000256" key="3">
    <source>
        <dbReference type="ARBA" id="ARBA00005119"/>
    </source>
</evidence>
<feature type="transmembrane region" description="Helical" evidence="19">
    <location>
        <begin position="134"/>
        <end position="153"/>
    </location>
</feature>
<comment type="catalytic activity">
    <reaction evidence="1 18">
        <text>a 1,2-diacyl-sn-glycero-3-phosphate + CTP + H(+) = a CDP-1,2-diacyl-sn-glycerol + diphosphate</text>
        <dbReference type="Rhea" id="RHEA:16229"/>
        <dbReference type="ChEBI" id="CHEBI:15378"/>
        <dbReference type="ChEBI" id="CHEBI:33019"/>
        <dbReference type="ChEBI" id="CHEBI:37563"/>
        <dbReference type="ChEBI" id="CHEBI:58332"/>
        <dbReference type="ChEBI" id="CHEBI:58608"/>
        <dbReference type="EC" id="2.7.7.41"/>
    </reaction>
</comment>
<reference evidence="20 21" key="1">
    <citation type="submission" date="2016-08" db="EMBL/GenBank/DDBJ databases">
        <authorList>
            <person name="Seilhamer J.J."/>
        </authorList>
    </citation>
    <scope>NUCLEOTIDE SEQUENCE [LARGE SCALE GENOMIC DNA]</scope>
    <source>
        <strain evidence="20 21">PH27A</strain>
    </source>
</reference>
<evidence type="ECO:0000256" key="2">
    <source>
        <dbReference type="ARBA" id="ARBA00004651"/>
    </source>
</evidence>
<comment type="subcellular location">
    <subcellularLocation>
        <location evidence="2">Cell membrane</location>
        <topology evidence="2">Multi-pass membrane protein</topology>
    </subcellularLocation>
</comment>
<sequence>MLKQRILTALLLGPLALWGLLGLSGPYFALFCGVIIVLASWEWSRLCGFKAKGQILYPLGIAITLALLWLIPINWPLTLWASLAWWLFALMLVIGYPHLTHIWSGTWHRAVIGLLILLPTWCGFMLLRQAGVNWLLYVLILVWAADIGAYFAGRAFGKRKLAPNVSPGKSWAGVFGGLAATLFWALGVAIGAGANLQQTGLMMAITLLVTFASVLGDLTESMFKREAGLKDSSQLLPGHGGILDRIDSLTSAVPLFALLGLPLVEHLS</sequence>
<dbReference type="PANTHER" id="PTHR46382:SF1">
    <property type="entry name" value="PHOSPHATIDATE CYTIDYLYLTRANSFERASE"/>
    <property type="match status" value="1"/>
</dbReference>
<evidence type="ECO:0000256" key="1">
    <source>
        <dbReference type="ARBA" id="ARBA00001698"/>
    </source>
</evidence>
<comment type="caution">
    <text evidence="20">The sequence shown here is derived from an EMBL/GenBank/DDBJ whole genome shotgun (WGS) entry which is preliminary data.</text>
</comment>
<feature type="transmembrane region" description="Helical" evidence="19">
    <location>
        <begin position="79"/>
        <end position="99"/>
    </location>
</feature>
<dbReference type="InterPro" id="IPR000374">
    <property type="entry name" value="PC_trans"/>
</dbReference>
<evidence type="ECO:0000256" key="11">
    <source>
        <dbReference type="ARBA" id="ARBA00022692"/>
    </source>
</evidence>
<keyword evidence="14" id="KW-0443">Lipid metabolism</keyword>
<feature type="transmembrane region" description="Helical" evidence="19">
    <location>
        <begin position="174"/>
        <end position="194"/>
    </location>
</feature>
<evidence type="ECO:0000256" key="13">
    <source>
        <dbReference type="ARBA" id="ARBA00022989"/>
    </source>
</evidence>
<evidence type="ECO:0000256" key="10">
    <source>
        <dbReference type="ARBA" id="ARBA00022679"/>
    </source>
</evidence>
<evidence type="ECO:0000256" key="14">
    <source>
        <dbReference type="ARBA" id="ARBA00023098"/>
    </source>
</evidence>
<evidence type="ECO:0000256" key="7">
    <source>
        <dbReference type="ARBA" id="ARBA00019373"/>
    </source>
</evidence>
<dbReference type="STRING" id="197479.BFW38_12570"/>
<evidence type="ECO:0000256" key="8">
    <source>
        <dbReference type="ARBA" id="ARBA00022475"/>
    </source>
</evidence>